<proteinExistence type="predicted"/>
<evidence type="ECO:0000313" key="1">
    <source>
        <dbReference type="EMBL" id="ERI73927.1"/>
    </source>
</evidence>
<comment type="caution">
    <text evidence="1">The sequence shown here is derived from an EMBL/GenBank/DDBJ whole genome shotgun (WGS) entry which is preliminary data.</text>
</comment>
<dbReference type="EMBL" id="AWSU01000359">
    <property type="protein sequence ID" value="ERI73927.1"/>
    <property type="molecule type" value="Genomic_DNA"/>
</dbReference>
<gene>
    <name evidence="1" type="ORF">CLOSYM_04541</name>
</gene>
<evidence type="ECO:0000313" key="2">
    <source>
        <dbReference type="Proteomes" id="UP000016491"/>
    </source>
</evidence>
<protein>
    <submittedName>
        <fullName evidence="1">Uncharacterized protein</fullName>
    </submittedName>
</protein>
<dbReference type="Proteomes" id="UP000016491">
    <property type="component" value="Unassembled WGS sequence"/>
</dbReference>
<dbReference type="AlphaFoldDB" id="A0ABC9TRG3"/>
<reference evidence="1 2" key="1">
    <citation type="submission" date="2013-07" db="EMBL/GenBank/DDBJ databases">
        <authorList>
            <person name="Weinstock G."/>
            <person name="Sodergren E."/>
            <person name="Wylie T."/>
            <person name="Fulton L."/>
            <person name="Fulton R."/>
            <person name="Fronick C."/>
            <person name="O'Laughlin M."/>
            <person name="Godfrey J."/>
            <person name="Miner T."/>
            <person name="Herter B."/>
            <person name="Appelbaum E."/>
            <person name="Cordes M."/>
            <person name="Lek S."/>
            <person name="Wollam A."/>
            <person name="Pepin K.H."/>
            <person name="Palsikar V.B."/>
            <person name="Mitreva M."/>
            <person name="Wilson R.K."/>
        </authorList>
    </citation>
    <scope>NUCLEOTIDE SEQUENCE [LARGE SCALE GENOMIC DNA]</scope>
    <source>
        <strain evidence="1 2">ATCC 14940</strain>
    </source>
</reference>
<name>A0ABC9TRG3_CLOSY</name>
<accession>A0ABC9TRG3</accession>
<organism evidence="1 2">
    <name type="scientific">[Clostridium] symbiosum ATCC 14940</name>
    <dbReference type="NCBI Taxonomy" id="411472"/>
    <lineage>
        <taxon>Bacteria</taxon>
        <taxon>Bacillati</taxon>
        <taxon>Bacillota</taxon>
        <taxon>Clostridia</taxon>
        <taxon>Lachnospirales</taxon>
        <taxon>Lachnospiraceae</taxon>
        <taxon>Otoolea</taxon>
    </lineage>
</organism>
<sequence length="39" mass="4141">MMGGHIQNGAGMMLNNCIGSANQQGETSLSILNITKMHH</sequence>